<name>A0ABT4UK08_9BACT</name>
<evidence type="ECO:0000313" key="2">
    <source>
        <dbReference type="EMBL" id="MDA3615184.1"/>
    </source>
</evidence>
<organism evidence="2 3">
    <name type="scientific">Polluticaenibacter yanchengensis</name>
    <dbReference type="NCBI Taxonomy" id="3014562"/>
    <lineage>
        <taxon>Bacteria</taxon>
        <taxon>Pseudomonadati</taxon>
        <taxon>Bacteroidota</taxon>
        <taxon>Chitinophagia</taxon>
        <taxon>Chitinophagales</taxon>
        <taxon>Chitinophagaceae</taxon>
        <taxon>Polluticaenibacter</taxon>
    </lineage>
</organism>
<dbReference type="EMBL" id="JAQGEF010000010">
    <property type="protein sequence ID" value="MDA3615184.1"/>
    <property type="molecule type" value="Genomic_DNA"/>
</dbReference>
<dbReference type="Pfam" id="PF00725">
    <property type="entry name" value="3HCDH"/>
    <property type="match status" value="1"/>
</dbReference>
<proteinExistence type="predicted"/>
<evidence type="ECO:0000259" key="1">
    <source>
        <dbReference type="Pfam" id="PF00725"/>
    </source>
</evidence>
<dbReference type="SUPFAM" id="SSF48179">
    <property type="entry name" value="6-phosphogluconate dehydrogenase C-terminal domain-like"/>
    <property type="match status" value="1"/>
</dbReference>
<accession>A0ABT4UK08</accession>
<protein>
    <submittedName>
        <fullName evidence="2">3-hydroxyacyl-CoA dehydrogenase family protein</fullName>
    </submittedName>
</protein>
<dbReference type="InterPro" id="IPR008927">
    <property type="entry name" value="6-PGluconate_DH-like_C_sf"/>
</dbReference>
<feature type="domain" description="3-hydroxyacyl-CoA dehydrogenase C-terminal" evidence="1">
    <location>
        <begin position="125"/>
        <end position="201"/>
    </location>
</feature>
<keyword evidence="3" id="KW-1185">Reference proteome</keyword>
<dbReference type="Gene3D" id="1.10.1040.10">
    <property type="entry name" value="N-(1-d-carboxylethyl)-l-norvaline Dehydrogenase, domain 2"/>
    <property type="match status" value="1"/>
</dbReference>
<evidence type="ECO:0000313" key="3">
    <source>
        <dbReference type="Proteomes" id="UP001210231"/>
    </source>
</evidence>
<gene>
    <name evidence="2" type="ORF">O3P16_10230</name>
</gene>
<dbReference type="RefSeq" id="WP_407031508.1">
    <property type="nucleotide sequence ID" value="NZ_JAQGEF010000010.1"/>
</dbReference>
<dbReference type="Proteomes" id="UP001210231">
    <property type="component" value="Unassembled WGS sequence"/>
</dbReference>
<sequence>MVVLIAGNPETVKLANFRFDSKAEVIIVDSPTMFNIYKQADVYLYMNFDGTFYGNKEVPALINETVKTFEELTDLPEKTARFCGWNTFVEREFWEISINSEKNEWINFIMSSIGKTFAIVPDIRGLVTPRIISAIINEAYYLKASDIADDTSVNTAMKLGTNYPYGPIEWSDKIGKSNVYNLLISLSEKEDMKYDPCSLLKEGEGN</sequence>
<dbReference type="InterPro" id="IPR013328">
    <property type="entry name" value="6PGD_dom2"/>
</dbReference>
<comment type="caution">
    <text evidence="2">The sequence shown here is derived from an EMBL/GenBank/DDBJ whole genome shotgun (WGS) entry which is preliminary data.</text>
</comment>
<reference evidence="2 3" key="1">
    <citation type="submission" date="2022-12" db="EMBL/GenBank/DDBJ databases">
        <title>Chitinophagaceae gen. sp. nov., a new member of the family Chitinophagaceae, isolated from soil in a chemical factory.</title>
        <authorList>
            <person name="Ke Z."/>
        </authorList>
    </citation>
    <scope>NUCLEOTIDE SEQUENCE [LARGE SCALE GENOMIC DNA]</scope>
    <source>
        <strain evidence="2 3">LY-5</strain>
    </source>
</reference>
<dbReference type="InterPro" id="IPR006108">
    <property type="entry name" value="3HC_DH_C"/>
</dbReference>